<evidence type="ECO:0000313" key="4">
    <source>
        <dbReference type="EMBL" id="UVC17774.1"/>
    </source>
</evidence>
<keyword evidence="5" id="KW-1185">Reference proteome</keyword>
<dbReference type="PANTHER" id="PTHR43877">
    <property type="entry name" value="AMINOALKYLPHOSPHONATE N-ACETYLTRANSFERASE-RELATED-RELATED"/>
    <property type="match status" value="1"/>
</dbReference>
<evidence type="ECO:0000256" key="1">
    <source>
        <dbReference type="ARBA" id="ARBA00022679"/>
    </source>
</evidence>
<dbReference type="InterPro" id="IPR000182">
    <property type="entry name" value="GNAT_dom"/>
</dbReference>
<gene>
    <name evidence="4" type="ORF">IHQ72_12150</name>
</gene>
<dbReference type="Proteomes" id="UP001058098">
    <property type="component" value="Chromosome"/>
</dbReference>
<evidence type="ECO:0000256" key="2">
    <source>
        <dbReference type="ARBA" id="ARBA00023315"/>
    </source>
</evidence>
<protein>
    <submittedName>
        <fullName evidence="4">GNAT family N-acetyltransferase</fullName>
    </submittedName>
</protein>
<organism evidence="4 5">
    <name type="scientific">Mesorhizobium onobrychidis</name>
    <dbReference type="NCBI Taxonomy" id="2775404"/>
    <lineage>
        <taxon>Bacteria</taxon>
        <taxon>Pseudomonadati</taxon>
        <taxon>Pseudomonadota</taxon>
        <taxon>Alphaproteobacteria</taxon>
        <taxon>Hyphomicrobiales</taxon>
        <taxon>Phyllobacteriaceae</taxon>
        <taxon>Mesorhizobium</taxon>
    </lineage>
</organism>
<keyword evidence="2" id="KW-0012">Acyltransferase</keyword>
<evidence type="ECO:0000259" key="3">
    <source>
        <dbReference type="PROSITE" id="PS51186"/>
    </source>
</evidence>
<evidence type="ECO:0000313" key="5">
    <source>
        <dbReference type="Proteomes" id="UP001058098"/>
    </source>
</evidence>
<accession>A0ABY5R5X1</accession>
<sequence length="163" mass="18560">MTESPKINIRSSEIDDLPALSRLIFRTIETSYSGVYPPRAIAFLKQFHSEEKVLQRIETGVTLVAEQDSQLIATASLDGQEIAAVFVDPDRQRFGFGQLLMLDLEERARKNGLRETVLSVSLPSKKFYERLGYQIVEERIKDLGDGQSLKFWKAKKRLISPTE</sequence>
<dbReference type="InterPro" id="IPR050832">
    <property type="entry name" value="Bact_Acetyltransf"/>
</dbReference>
<name>A0ABY5R5X1_9HYPH</name>
<dbReference type="SUPFAM" id="SSF55729">
    <property type="entry name" value="Acyl-CoA N-acyltransferases (Nat)"/>
    <property type="match status" value="1"/>
</dbReference>
<dbReference type="InterPro" id="IPR016181">
    <property type="entry name" value="Acyl_CoA_acyltransferase"/>
</dbReference>
<dbReference type="Pfam" id="PF13673">
    <property type="entry name" value="Acetyltransf_10"/>
    <property type="match status" value="1"/>
</dbReference>
<feature type="domain" description="N-acetyltransferase" evidence="3">
    <location>
        <begin position="7"/>
        <end position="158"/>
    </location>
</feature>
<dbReference type="PROSITE" id="PS51186">
    <property type="entry name" value="GNAT"/>
    <property type="match status" value="1"/>
</dbReference>
<dbReference type="Gene3D" id="3.40.630.30">
    <property type="match status" value="1"/>
</dbReference>
<dbReference type="CDD" id="cd04301">
    <property type="entry name" value="NAT_SF"/>
    <property type="match status" value="1"/>
</dbReference>
<dbReference type="PANTHER" id="PTHR43877:SF1">
    <property type="entry name" value="ACETYLTRANSFERASE"/>
    <property type="match status" value="1"/>
</dbReference>
<dbReference type="EMBL" id="CP062229">
    <property type="protein sequence ID" value="UVC17774.1"/>
    <property type="molecule type" value="Genomic_DNA"/>
</dbReference>
<proteinExistence type="predicted"/>
<keyword evidence="1" id="KW-0808">Transferase</keyword>
<dbReference type="RefSeq" id="WP_258122658.1">
    <property type="nucleotide sequence ID" value="NZ_CP062229.1"/>
</dbReference>
<reference evidence="4" key="1">
    <citation type="submission" date="2020-09" db="EMBL/GenBank/DDBJ databases">
        <title>Rhizobia associated with sainfoin plants.</title>
        <authorList>
            <person name="Asharfi S."/>
            <person name="Kuzmanovic N."/>
            <person name="Bunk B."/>
            <person name="Sproeer C."/>
            <person name="Becker M."/>
            <person name="Thuenen T."/>
        </authorList>
    </citation>
    <scope>NUCLEOTIDE SEQUENCE</scope>
    <source>
        <strain evidence="4">OM4</strain>
    </source>
</reference>